<evidence type="ECO:0000259" key="3">
    <source>
        <dbReference type="Pfam" id="PF00685"/>
    </source>
</evidence>
<evidence type="ECO:0000313" key="4">
    <source>
        <dbReference type="EMBL" id="OGI78915.1"/>
    </source>
</evidence>
<dbReference type="PANTHER" id="PTHR10605">
    <property type="entry name" value="HEPARAN SULFATE SULFOTRANSFERASE"/>
    <property type="match status" value="1"/>
</dbReference>
<protein>
    <recommendedName>
        <fullName evidence="3">Sulfotransferase domain-containing protein</fullName>
    </recommendedName>
</protein>
<dbReference type="InterPro" id="IPR000863">
    <property type="entry name" value="Sulfotransferase_dom"/>
</dbReference>
<proteinExistence type="predicted"/>
<dbReference type="SUPFAM" id="SSF52540">
    <property type="entry name" value="P-loop containing nucleoside triphosphate hydrolases"/>
    <property type="match status" value="1"/>
</dbReference>
<organism evidence="4 5">
    <name type="scientific">Candidatus Nomurabacteria bacterium RIFCSPHIGHO2_12_FULL_37_29</name>
    <dbReference type="NCBI Taxonomy" id="1801759"/>
    <lineage>
        <taxon>Bacteria</taxon>
        <taxon>Candidatus Nomuraibacteriota</taxon>
    </lineage>
</organism>
<dbReference type="AlphaFoldDB" id="A0A1F6WB46"/>
<feature type="domain" description="Sulfotransferase" evidence="3">
    <location>
        <begin position="10"/>
        <end position="207"/>
    </location>
</feature>
<dbReference type="PANTHER" id="PTHR10605:SF56">
    <property type="entry name" value="BIFUNCTIONAL HEPARAN SULFATE N-DEACETYLASE_N-SULFOTRANSFERASE"/>
    <property type="match status" value="1"/>
</dbReference>
<gene>
    <name evidence="4" type="ORF">A3F19_01720</name>
</gene>
<reference evidence="4 5" key="1">
    <citation type="journal article" date="2016" name="Nat. Commun.">
        <title>Thousands of microbial genomes shed light on interconnected biogeochemical processes in an aquifer system.</title>
        <authorList>
            <person name="Anantharaman K."/>
            <person name="Brown C.T."/>
            <person name="Hug L.A."/>
            <person name="Sharon I."/>
            <person name="Castelle C.J."/>
            <person name="Probst A.J."/>
            <person name="Thomas B.C."/>
            <person name="Singh A."/>
            <person name="Wilkins M.J."/>
            <person name="Karaoz U."/>
            <person name="Brodie E.L."/>
            <person name="Williams K.H."/>
            <person name="Hubbard S.S."/>
            <person name="Banfield J.F."/>
        </authorList>
    </citation>
    <scope>NUCLEOTIDE SEQUENCE [LARGE SCALE GENOMIC DNA]</scope>
</reference>
<evidence type="ECO:0000313" key="5">
    <source>
        <dbReference type="Proteomes" id="UP000177052"/>
    </source>
</evidence>
<sequence>MSVNKNFKVDFICIGPERSGTTWLYQCLKEHPEICVSEPKEVNFFNSSQSFWRKDLIGQTNYTKGLEWYKQHFNHCLNKKIIGEFTPIYLHSPEVPERIHKHFPDVKLIAILRNPIERLYSHYRYTELKGFYQLPTFKEVIDKEKSFVEESSYFKHLQNYLKYFPREKTLITIYEDIEKDPEAFIRKVLKFLGADETFIPPSTHTTINPAGAVVMRNKVLSIKDSIKSVLGGNLMINILKKTPLRKKIFDSLATKTGTVKVGYGKIEPDIKKRLFEFYKEDIENLEKFLGRDLAYWKK</sequence>
<evidence type="ECO:0000256" key="2">
    <source>
        <dbReference type="ARBA" id="ARBA00023180"/>
    </source>
</evidence>
<dbReference type="InterPro" id="IPR037359">
    <property type="entry name" value="NST/OST"/>
</dbReference>
<keyword evidence="1" id="KW-0808">Transferase</keyword>
<dbReference type="Gene3D" id="3.40.50.300">
    <property type="entry name" value="P-loop containing nucleotide triphosphate hydrolases"/>
    <property type="match status" value="1"/>
</dbReference>
<comment type="caution">
    <text evidence="4">The sequence shown here is derived from an EMBL/GenBank/DDBJ whole genome shotgun (WGS) entry which is preliminary data.</text>
</comment>
<dbReference type="EMBL" id="MFUJ01000035">
    <property type="protein sequence ID" value="OGI78915.1"/>
    <property type="molecule type" value="Genomic_DNA"/>
</dbReference>
<dbReference type="GO" id="GO:0008146">
    <property type="term" value="F:sulfotransferase activity"/>
    <property type="evidence" value="ECO:0007669"/>
    <property type="project" value="InterPro"/>
</dbReference>
<evidence type="ECO:0000256" key="1">
    <source>
        <dbReference type="ARBA" id="ARBA00022679"/>
    </source>
</evidence>
<name>A0A1F6WB46_9BACT</name>
<dbReference type="Proteomes" id="UP000177052">
    <property type="component" value="Unassembled WGS sequence"/>
</dbReference>
<dbReference type="InterPro" id="IPR027417">
    <property type="entry name" value="P-loop_NTPase"/>
</dbReference>
<accession>A0A1F6WB46</accession>
<dbReference type="Pfam" id="PF00685">
    <property type="entry name" value="Sulfotransfer_1"/>
    <property type="match status" value="1"/>
</dbReference>
<keyword evidence="2" id="KW-0325">Glycoprotein</keyword>